<feature type="domain" description="SAND" evidence="12">
    <location>
        <begin position="245"/>
        <end position="323"/>
    </location>
</feature>
<comment type="caution">
    <text evidence="14">The sequence shown here is derived from an EMBL/GenBank/DDBJ whole genome shotgun (WGS) entry which is preliminary data.</text>
</comment>
<feature type="region of interest" description="Disordered" evidence="8">
    <location>
        <begin position="151"/>
        <end position="239"/>
    </location>
</feature>
<evidence type="ECO:0000256" key="7">
    <source>
        <dbReference type="PROSITE-ProRule" id="PRU00146"/>
    </source>
</evidence>
<evidence type="ECO:0000313" key="14">
    <source>
        <dbReference type="EMBL" id="KAL2078767.1"/>
    </source>
</evidence>
<dbReference type="CDD" id="cd04369">
    <property type="entry name" value="Bromodomain"/>
    <property type="match status" value="1"/>
</dbReference>
<keyword evidence="4" id="KW-0862">Zinc</keyword>
<protein>
    <recommendedName>
        <fullName evidence="16">Nuclear body protein SP140-like protein</fullName>
    </recommendedName>
</protein>
<dbReference type="PROSITE" id="PS50864">
    <property type="entry name" value="SAND"/>
    <property type="match status" value="2"/>
</dbReference>
<feature type="signal peptide" evidence="9">
    <location>
        <begin position="1"/>
        <end position="35"/>
    </location>
</feature>
<evidence type="ECO:0000256" key="8">
    <source>
        <dbReference type="SAM" id="MobiDB-lite"/>
    </source>
</evidence>
<dbReference type="Gene3D" id="3.30.40.10">
    <property type="entry name" value="Zinc/RING finger domain, C3HC4 (zinc finger)"/>
    <property type="match status" value="1"/>
</dbReference>
<dbReference type="PANTHER" id="PTHR46386:SF1">
    <property type="entry name" value="NUCLEAR BODY PROTEIN SP140-LIKE PROTEIN"/>
    <property type="match status" value="1"/>
</dbReference>
<dbReference type="InterPro" id="IPR001965">
    <property type="entry name" value="Znf_PHD"/>
</dbReference>
<dbReference type="Pfam" id="PF00439">
    <property type="entry name" value="Bromodomain"/>
    <property type="match status" value="1"/>
</dbReference>
<feature type="compositionally biased region" description="Basic and acidic residues" evidence="8">
    <location>
        <begin position="397"/>
        <end position="411"/>
    </location>
</feature>
<dbReference type="AlphaFoldDB" id="A0ABD1IUX8"/>
<gene>
    <name evidence="14" type="ORF">ACEWY4_026452</name>
</gene>
<dbReference type="SUPFAM" id="SSF47370">
    <property type="entry name" value="Bromodomain"/>
    <property type="match status" value="1"/>
</dbReference>
<dbReference type="SUPFAM" id="SSF57903">
    <property type="entry name" value="FYVE/PHD zinc finger"/>
    <property type="match status" value="1"/>
</dbReference>
<dbReference type="SMART" id="SM00297">
    <property type="entry name" value="BROMO"/>
    <property type="match status" value="1"/>
</dbReference>
<name>A0ABD1IUX8_9TELE</name>
<dbReference type="InterPro" id="IPR004865">
    <property type="entry name" value="HSR_dom"/>
</dbReference>
<keyword evidence="3 7" id="KW-0863">Zinc-finger</keyword>
<evidence type="ECO:0000259" key="13">
    <source>
        <dbReference type="PROSITE" id="PS51414"/>
    </source>
</evidence>
<dbReference type="InterPro" id="IPR010919">
    <property type="entry name" value="SAND-like_dom_sf"/>
</dbReference>
<dbReference type="SMART" id="SM00249">
    <property type="entry name" value="PHD"/>
    <property type="match status" value="1"/>
</dbReference>
<dbReference type="InterPro" id="IPR011011">
    <property type="entry name" value="Znf_FYVE_PHD"/>
</dbReference>
<evidence type="ECO:0000256" key="3">
    <source>
        <dbReference type="ARBA" id="ARBA00022771"/>
    </source>
</evidence>
<evidence type="ECO:0000256" key="4">
    <source>
        <dbReference type="ARBA" id="ARBA00022833"/>
    </source>
</evidence>
<reference evidence="14 15" key="1">
    <citation type="submission" date="2024-09" db="EMBL/GenBank/DDBJ databases">
        <title>A chromosome-level genome assembly of Gray's grenadier anchovy, Coilia grayii.</title>
        <authorList>
            <person name="Fu Z."/>
        </authorList>
    </citation>
    <scope>NUCLEOTIDE SEQUENCE [LARGE SCALE GENOMIC DNA]</scope>
    <source>
        <strain evidence="14">G4</strain>
        <tissue evidence="14">Muscle</tissue>
    </source>
</reference>
<proteinExistence type="predicted"/>
<dbReference type="InterPro" id="IPR013083">
    <property type="entry name" value="Znf_RING/FYVE/PHD"/>
</dbReference>
<dbReference type="Pfam" id="PF01342">
    <property type="entry name" value="SAND"/>
    <property type="match status" value="2"/>
</dbReference>
<dbReference type="InterPro" id="IPR019787">
    <property type="entry name" value="Znf_PHD-finger"/>
</dbReference>
<evidence type="ECO:0000259" key="12">
    <source>
        <dbReference type="PROSITE" id="PS50864"/>
    </source>
</evidence>
<sequence>MICFSQHAVSITLGALCRLLSESLLLLCSWHRTSRLDVMDPLDFLTEDELLRFFHRKKTEMSCIDQPHTFLTQLRDYDLVSEKLYERVVRSRTKEQKKRGVYEVLDSLERKRPTCVKSFWLCVFTDHILQQYPALRLLRNSLMDGSYAANEGPAEMDGTGAGRGVEGGEDELEGKKVKMKMKMKVKGRQKRKRKGSSPSKRGEEEEEEEEEDQAGPSQGTASVKRRKTPKPTYCSPLRKGGREEVWNWPMYKTQIPVTCGDKKGFLHRQKLAKGEPCILHLEQWYSPGEFERLGGRERSKNWKTSIRCRDTPLLKLIQENHLTSPPHKRKEKEAREVQTDPAHAKKKMRRALFPSSPIICSGDEDSSSNQDGERSEEEQREEEEEEEGGEEEEEGGEERGIEGGEERRIEGGEEEEEGGIEGNSSHDGVDVDSSMFEGTALPVQCGPLIGILQKDRFASGSIGKCIRTEERWLTPTEFIRLNSDLRDGLWRRDITCRGQPLSHLLQRKILQPHSLLCMCRMCSHTEADMEEQRNDDHCFICGERGELLCCDGCPRSFHTNCHLPTDQPDPPDGEWLCTFCIWKHSQEWRYNDHMTLRQVQDSRISDNTLQCQYLLLFLFNADEQRIFTTDPRPSVSDYSSVIPRPMWLQKVRENLQLRYRHVGEFLADIRLIFSNCAVFNRNNPEIREIGCQLRDSFEREFRSTFNIQ</sequence>
<dbReference type="PANTHER" id="PTHR46386">
    <property type="entry name" value="NUCLEAR BODY PROTEIN SP140"/>
    <property type="match status" value="1"/>
</dbReference>
<feature type="compositionally biased region" description="Acidic residues" evidence="8">
    <location>
        <begin position="204"/>
        <end position="213"/>
    </location>
</feature>
<dbReference type="InterPro" id="IPR036427">
    <property type="entry name" value="Bromodomain-like_sf"/>
</dbReference>
<feature type="compositionally biased region" description="Acidic residues" evidence="8">
    <location>
        <begin position="374"/>
        <end position="396"/>
    </location>
</feature>
<feature type="domain" description="PHD-type" evidence="11">
    <location>
        <begin position="535"/>
        <end position="583"/>
    </location>
</feature>
<keyword evidence="1" id="KW-0597">Phosphoprotein</keyword>
<keyword evidence="9" id="KW-0732">Signal</keyword>
<evidence type="ECO:0008006" key="16">
    <source>
        <dbReference type="Google" id="ProtNLM"/>
    </source>
</evidence>
<feature type="domain" description="HSR" evidence="13">
    <location>
        <begin position="27"/>
        <end position="147"/>
    </location>
</feature>
<evidence type="ECO:0000256" key="1">
    <source>
        <dbReference type="ARBA" id="ARBA00022553"/>
    </source>
</evidence>
<evidence type="ECO:0000259" key="10">
    <source>
        <dbReference type="PROSITE" id="PS50014"/>
    </source>
</evidence>
<organism evidence="14 15">
    <name type="scientific">Coilia grayii</name>
    <name type="common">Gray's grenadier anchovy</name>
    <dbReference type="NCBI Taxonomy" id="363190"/>
    <lineage>
        <taxon>Eukaryota</taxon>
        <taxon>Metazoa</taxon>
        <taxon>Chordata</taxon>
        <taxon>Craniata</taxon>
        <taxon>Vertebrata</taxon>
        <taxon>Euteleostomi</taxon>
        <taxon>Actinopterygii</taxon>
        <taxon>Neopterygii</taxon>
        <taxon>Teleostei</taxon>
        <taxon>Clupei</taxon>
        <taxon>Clupeiformes</taxon>
        <taxon>Clupeoidei</taxon>
        <taxon>Engraulidae</taxon>
        <taxon>Coilinae</taxon>
        <taxon>Coilia</taxon>
    </lineage>
</organism>
<evidence type="ECO:0000256" key="9">
    <source>
        <dbReference type="SAM" id="SignalP"/>
    </source>
</evidence>
<feature type="region of interest" description="Disordered" evidence="8">
    <location>
        <begin position="318"/>
        <end position="433"/>
    </location>
</feature>
<dbReference type="PROSITE" id="PS51414">
    <property type="entry name" value="HSR"/>
    <property type="match status" value="1"/>
</dbReference>
<evidence type="ECO:0000256" key="2">
    <source>
        <dbReference type="ARBA" id="ARBA00022723"/>
    </source>
</evidence>
<keyword evidence="5 6" id="KW-0103">Bromodomain</keyword>
<dbReference type="SMART" id="SM00258">
    <property type="entry name" value="SAND"/>
    <property type="match status" value="2"/>
</dbReference>
<evidence type="ECO:0000256" key="5">
    <source>
        <dbReference type="ARBA" id="ARBA00023117"/>
    </source>
</evidence>
<feature type="compositionally biased region" description="Basic residues" evidence="8">
    <location>
        <begin position="177"/>
        <end position="195"/>
    </location>
</feature>
<feature type="domain" description="SAND" evidence="12">
    <location>
        <begin position="426"/>
        <end position="511"/>
    </location>
</feature>
<dbReference type="Gene3D" id="3.10.390.10">
    <property type="entry name" value="SAND domain-like"/>
    <property type="match status" value="2"/>
</dbReference>
<evidence type="ECO:0000313" key="15">
    <source>
        <dbReference type="Proteomes" id="UP001591681"/>
    </source>
</evidence>
<dbReference type="SUPFAM" id="SSF63763">
    <property type="entry name" value="SAND domain-like"/>
    <property type="match status" value="2"/>
</dbReference>
<dbReference type="Gene3D" id="1.20.920.10">
    <property type="entry name" value="Bromodomain-like"/>
    <property type="match status" value="1"/>
</dbReference>
<dbReference type="InterPro" id="IPR001487">
    <property type="entry name" value="Bromodomain"/>
</dbReference>
<dbReference type="GO" id="GO:0008270">
    <property type="term" value="F:zinc ion binding"/>
    <property type="evidence" value="ECO:0007669"/>
    <property type="project" value="UniProtKB-KW"/>
</dbReference>
<keyword evidence="15" id="KW-1185">Reference proteome</keyword>
<dbReference type="PROSITE" id="PS50014">
    <property type="entry name" value="BROMODOMAIN_2"/>
    <property type="match status" value="1"/>
</dbReference>
<dbReference type="Pfam" id="PF03172">
    <property type="entry name" value="HSR"/>
    <property type="match status" value="1"/>
</dbReference>
<feature type="chain" id="PRO_5044867467" description="Nuclear body protein SP140-like protein" evidence="9">
    <location>
        <begin position="36"/>
        <end position="708"/>
    </location>
</feature>
<feature type="domain" description="Bromo" evidence="10">
    <location>
        <begin position="630"/>
        <end position="687"/>
    </location>
</feature>
<dbReference type="Pfam" id="PF00628">
    <property type="entry name" value="PHD"/>
    <property type="match status" value="1"/>
</dbReference>
<dbReference type="Proteomes" id="UP001591681">
    <property type="component" value="Unassembled WGS sequence"/>
</dbReference>
<dbReference type="InterPro" id="IPR043563">
    <property type="entry name" value="Sp110/Sp140/Sp140L-like"/>
</dbReference>
<evidence type="ECO:0000259" key="11">
    <source>
        <dbReference type="PROSITE" id="PS50016"/>
    </source>
</evidence>
<dbReference type="CDD" id="cd15541">
    <property type="entry name" value="PHD_TIF1_like"/>
    <property type="match status" value="1"/>
</dbReference>
<dbReference type="PROSITE" id="PS50016">
    <property type="entry name" value="ZF_PHD_2"/>
    <property type="match status" value="1"/>
</dbReference>
<evidence type="ECO:0000256" key="6">
    <source>
        <dbReference type="PROSITE-ProRule" id="PRU00035"/>
    </source>
</evidence>
<dbReference type="InterPro" id="IPR000770">
    <property type="entry name" value="SAND_dom"/>
</dbReference>
<keyword evidence="2" id="KW-0479">Metal-binding</keyword>
<dbReference type="EMBL" id="JBHFQA010000023">
    <property type="protein sequence ID" value="KAL2078767.1"/>
    <property type="molecule type" value="Genomic_DNA"/>
</dbReference>
<accession>A0ABD1IUX8</accession>